<keyword evidence="4" id="KW-0067">ATP-binding</keyword>
<dbReference type="PANTHER" id="PTHR18934">
    <property type="entry name" value="ATP-DEPENDENT RNA HELICASE"/>
    <property type="match status" value="1"/>
</dbReference>
<dbReference type="SUPFAM" id="SSF52540">
    <property type="entry name" value="P-loop containing nucleoside triphosphate hydrolases"/>
    <property type="match status" value="1"/>
</dbReference>
<dbReference type="GO" id="GO:0000462">
    <property type="term" value="P:maturation of SSU-rRNA from tricistronic rRNA transcript (SSU-rRNA, 5.8S rRNA, LSU-rRNA)"/>
    <property type="evidence" value="ECO:0007669"/>
    <property type="project" value="TreeGrafter"/>
</dbReference>
<dbReference type="GO" id="GO:0005730">
    <property type="term" value="C:nucleolus"/>
    <property type="evidence" value="ECO:0007669"/>
    <property type="project" value="TreeGrafter"/>
</dbReference>
<accession>R0KUV9</accession>
<dbReference type="GO" id="GO:0016787">
    <property type="term" value="F:hydrolase activity"/>
    <property type="evidence" value="ECO:0007669"/>
    <property type="project" value="UniProtKB-KW"/>
</dbReference>
<keyword evidence="2" id="KW-0378">Hydrolase</keyword>
<name>R0KUV9_NOSB1</name>
<dbReference type="GO" id="GO:0003723">
    <property type="term" value="F:RNA binding"/>
    <property type="evidence" value="ECO:0007669"/>
    <property type="project" value="TreeGrafter"/>
</dbReference>
<evidence type="ECO:0000256" key="1">
    <source>
        <dbReference type="ARBA" id="ARBA00022741"/>
    </source>
</evidence>
<feature type="domain" description="Helicase C-terminal" evidence="5">
    <location>
        <begin position="48"/>
        <end position="214"/>
    </location>
</feature>
<dbReference type="EMBL" id="KB908951">
    <property type="protein sequence ID" value="EOB14002.1"/>
    <property type="molecule type" value="Genomic_DNA"/>
</dbReference>
<reference evidence="6 7" key="1">
    <citation type="journal article" date="2013" name="BMC Genomics">
        <title>Comparative genomics of parasitic silkworm microsporidia reveal an association between genome expansion and host adaptation.</title>
        <authorList>
            <person name="Pan G."/>
            <person name="Xu J."/>
            <person name="Li T."/>
            <person name="Xia Q."/>
            <person name="Liu S.L."/>
            <person name="Zhang G."/>
            <person name="Li S."/>
            <person name="Li C."/>
            <person name="Liu H."/>
            <person name="Yang L."/>
            <person name="Liu T."/>
            <person name="Zhang X."/>
            <person name="Wu Z."/>
            <person name="Fan W."/>
            <person name="Dang X."/>
            <person name="Xiang H."/>
            <person name="Tao M."/>
            <person name="Li Y."/>
            <person name="Hu J."/>
            <person name="Li Z."/>
            <person name="Lin L."/>
            <person name="Luo J."/>
            <person name="Geng L."/>
            <person name="Wang L."/>
            <person name="Long M."/>
            <person name="Wan Y."/>
            <person name="He N."/>
            <person name="Zhang Z."/>
            <person name="Lu C."/>
            <person name="Keeling P.J."/>
            <person name="Wang J."/>
            <person name="Xiang Z."/>
            <person name="Zhou Z."/>
        </authorList>
    </citation>
    <scope>NUCLEOTIDE SEQUENCE [LARGE SCALE GENOMIC DNA]</scope>
    <source>
        <strain evidence="7">CQ1 / CVCC 102059</strain>
    </source>
</reference>
<dbReference type="OrthoDB" id="10253254at2759"/>
<proteinExistence type="predicted"/>
<keyword evidence="1" id="KW-0547">Nucleotide-binding</keyword>
<gene>
    <name evidence="6" type="primary">DHX33</name>
    <name evidence="6" type="ORF">NBO_43g0007</name>
</gene>
<keyword evidence="7" id="KW-1185">Reference proteome</keyword>
<dbReference type="Proteomes" id="UP000016927">
    <property type="component" value="Unassembled WGS sequence"/>
</dbReference>
<evidence type="ECO:0000256" key="4">
    <source>
        <dbReference type="ARBA" id="ARBA00022840"/>
    </source>
</evidence>
<protein>
    <submittedName>
        <fullName evidence="6">Putative ATP-dependent RNA helicase DHX33</fullName>
    </submittedName>
</protein>
<dbReference type="Gene3D" id="1.20.120.1080">
    <property type="match status" value="1"/>
</dbReference>
<evidence type="ECO:0000259" key="5">
    <source>
        <dbReference type="PROSITE" id="PS51194"/>
    </source>
</evidence>
<dbReference type="Pfam" id="PF00271">
    <property type="entry name" value="Helicase_C"/>
    <property type="match status" value="1"/>
</dbReference>
<dbReference type="CDD" id="cd18791">
    <property type="entry name" value="SF2_C_RHA"/>
    <property type="match status" value="1"/>
</dbReference>
<dbReference type="PANTHER" id="PTHR18934:SF99">
    <property type="entry name" value="ATP-DEPENDENT RNA HELICASE DHX37-RELATED"/>
    <property type="match status" value="1"/>
</dbReference>
<dbReference type="SMART" id="SM00490">
    <property type="entry name" value="HELICc"/>
    <property type="match status" value="1"/>
</dbReference>
<dbReference type="Gene3D" id="3.40.50.300">
    <property type="entry name" value="P-loop containing nucleotide triphosphate hydrolases"/>
    <property type="match status" value="1"/>
</dbReference>
<dbReference type="GO" id="GO:0004386">
    <property type="term" value="F:helicase activity"/>
    <property type="evidence" value="ECO:0007669"/>
    <property type="project" value="UniProtKB-KW"/>
</dbReference>
<evidence type="ECO:0000256" key="3">
    <source>
        <dbReference type="ARBA" id="ARBA00022806"/>
    </source>
</evidence>
<keyword evidence="3 6" id="KW-0347">Helicase</keyword>
<dbReference type="AlphaFoldDB" id="R0KUV9"/>
<dbReference type="InterPro" id="IPR001650">
    <property type="entry name" value="Helicase_C-like"/>
</dbReference>
<evidence type="ECO:0000313" key="6">
    <source>
        <dbReference type="EMBL" id="EOB14002.1"/>
    </source>
</evidence>
<dbReference type="GO" id="GO:0005524">
    <property type="term" value="F:ATP binding"/>
    <property type="evidence" value="ECO:0007669"/>
    <property type="project" value="UniProtKB-KW"/>
</dbReference>
<dbReference type="STRING" id="578461.R0KUV9"/>
<evidence type="ECO:0000313" key="7">
    <source>
        <dbReference type="Proteomes" id="UP000016927"/>
    </source>
</evidence>
<dbReference type="HOGENOM" id="CLU_880276_0_0_1"/>
<dbReference type="InterPro" id="IPR027417">
    <property type="entry name" value="P-loop_NTPase"/>
</dbReference>
<sequence>MTASDISFDLFKLFKSLKSFEVPSAPHKLSIFYEEKTPSDYVLCALNTIKRIIKKEGKLSKAILVFLPSKSDIYRLKIHLEEDRPTSVLVILPLHSSLSKHEQSLVFKDYDKIKIILSTNIAETSITIPDIKYVIDTGLVKNKYVSPQGIIKYSIEYISKSSALQRAGRAGRTTKGTCYRLYSGETYNSFLDQDIPRIQYEPLDSLVLDLIALGIPDVYKFPFITKPPNLNIEIALSSLKRLGIIKNDNSSNYILTDAGKVISKLPIHPKHSHLLCIPNTTHLLPRLILVVSCLSVNFELKKSKDTEKYLNQRKVI</sequence>
<organism evidence="6 7">
    <name type="scientific">Nosema bombycis (strain CQ1 / CVCC 102059)</name>
    <name type="common">Microsporidian parasite</name>
    <name type="synonym">Pebrine of silkworm</name>
    <dbReference type="NCBI Taxonomy" id="578461"/>
    <lineage>
        <taxon>Eukaryota</taxon>
        <taxon>Fungi</taxon>
        <taxon>Fungi incertae sedis</taxon>
        <taxon>Microsporidia</taxon>
        <taxon>Nosematidae</taxon>
        <taxon>Nosema</taxon>
    </lineage>
</organism>
<dbReference type="PROSITE" id="PS51194">
    <property type="entry name" value="HELICASE_CTER"/>
    <property type="match status" value="1"/>
</dbReference>
<evidence type="ECO:0000256" key="2">
    <source>
        <dbReference type="ARBA" id="ARBA00022801"/>
    </source>
</evidence>
<dbReference type="VEuPathDB" id="MicrosporidiaDB:NBO_43g0007"/>